<keyword evidence="5" id="KW-0812">Transmembrane</keyword>
<evidence type="ECO:0000256" key="4">
    <source>
        <dbReference type="SAM" id="MobiDB-lite"/>
    </source>
</evidence>
<dbReference type="PROSITE" id="PS50297">
    <property type="entry name" value="ANK_REP_REGION"/>
    <property type="match status" value="3"/>
</dbReference>
<sequence length="755" mass="83626">MAEDESVDVMSLDGEIAERLGVSGAAHPAVKNDEKGRPAGRRSQSSSPTPTPHGVLYASRGKARVKAKTAWMSRASTSTVRVLADLKPFLHLLPDLSRVDINEQRELYKILFETGVYVHLQKFLAAFVLGPSSAAGQTSVPKPPEGAIHTVARLAALESEMENITMRDRLDQAFESLGEVGDKPLISIPSNLNPDMIANTLGLFAAAALRLVDKNIVYYCYYYYYYCYYYYYYYYYCYYHCYYHYYYYYHYYHHYYYYYYFHYYIIVIVTTTSAATIIVTAVIIISRPPTRAVEVMMMASSQDSTGAHSDLDRHDGLEEDDSRCGANEDGILALACAVGYTDLVQAMVRVRGSTNFRGDVDCTPLMEACCAGTVDVVRSLIAFGADINVVSVTQNSALIYAAAAGQEEVSASALHLFCEFVHFQFSVLLVYCLQLELQIRFVPCSSPSNSLSIPVWCASGRTRETLCECGRARKESCFVWYWYFLPISTLYACNVTIDYDLQENRSPKYRQNMNQALALAAENGHLDVVEILHSNGADLNYEYDGRTPLMKATKNGYNEVVMYLIRHGADVRTSFASGPSHLSPARNGFVELVELMLDHNGVFPQPPRPPLPAGEKGSPTVPPPPPPTPTPQSMAKTVTARRSKKCVGAQMGIPPCTPASSKNVSSTSMMTAAPPDPFTYVVPSYSAQSVNIQSSHYPAPVQLPTDDSTAPYAWLSGMFPGLEDGTTPVGFFCLLQLVNILIIASVFLKSHCVIL</sequence>
<dbReference type="InterPro" id="IPR036770">
    <property type="entry name" value="Ankyrin_rpt-contain_sf"/>
</dbReference>
<name>A0A1I7WM42_HETBA</name>
<keyword evidence="5" id="KW-0472">Membrane</keyword>
<evidence type="ECO:0000313" key="6">
    <source>
        <dbReference type="Proteomes" id="UP000095283"/>
    </source>
</evidence>
<dbReference type="Pfam" id="PF12796">
    <property type="entry name" value="Ank_2"/>
    <property type="match status" value="2"/>
</dbReference>
<dbReference type="AlphaFoldDB" id="A0A1I7WM42"/>
<keyword evidence="5" id="KW-1133">Transmembrane helix</keyword>
<protein>
    <submittedName>
        <fullName evidence="7">ANK_REP_REGION domain-containing protein</fullName>
    </submittedName>
</protein>
<feature type="region of interest" description="Disordered" evidence="4">
    <location>
        <begin position="20"/>
        <end position="57"/>
    </location>
</feature>
<dbReference type="GO" id="GO:0045087">
    <property type="term" value="P:innate immune response"/>
    <property type="evidence" value="ECO:0007669"/>
    <property type="project" value="TreeGrafter"/>
</dbReference>
<accession>A0A1I7WM42</accession>
<feature type="repeat" description="ANK" evidence="3">
    <location>
        <begin position="360"/>
        <end position="392"/>
    </location>
</feature>
<keyword evidence="1" id="KW-0677">Repeat</keyword>
<dbReference type="PANTHER" id="PTHR23206">
    <property type="entry name" value="MASK PROTEIN"/>
    <property type="match status" value="1"/>
</dbReference>
<feature type="repeat" description="ANK" evidence="3">
    <location>
        <begin position="512"/>
        <end position="544"/>
    </location>
</feature>
<dbReference type="Gene3D" id="1.25.40.20">
    <property type="entry name" value="Ankyrin repeat-containing domain"/>
    <property type="match status" value="2"/>
</dbReference>
<dbReference type="WBParaSite" id="Hba_06202">
    <property type="protein sequence ID" value="Hba_06202"/>
    <property type="gene ID" value="Hba_06202"/>
</dbReference>
<evidence type="ECO:0000256" key="5">
    <source>
        <dbReference type="SAM" id="Phobius"/>
    </source>
</evidence>
<feature type="repeat" description="ANK" evidence="3">
    <location>
        <begin position="544"/>
        <end position="576"/>
    </location>
</feature>
<evidence type="ECO:0000256" key="3">
    <source>
        <dbReference type="PROSITE-ProRule" id="PRU00023"/>
    </source>
</evidence>
<dbReference type="SMART" id="SM00248">
    <property type="entry name" value="ANK"/>
    <property type="match status" value="4"/>
</dbReference>
<feature type="compositionally biased region" description="Pro residues" evidence="4">
    <location>
        <begin position="620"/>
        <end position="630"/>
    </location>
</feature>
<feature type="transmembrane region" description="Helical" evidence="5">
    <location>
        <begin position="261"/>
        <end position="285"/>
    </location>
</feature>
<evidence type="ECO:0000256" key="1">
    <source>
        <dbReference type="ARBA" id="ARBA00022737"/>
    </source>
</evidence>
<dbReference type="GO" id="GO:0005737">
    <property type="term" value="C:cytoplasm"/>
    <property type="evidence" value="ECO:0007669"/>
    <property type="project" value="TreeGrafter"/>
</dbReference>
<dbReference type="PANTHER" id="PTHR23206:SF8">
    <property type="entry name" value="ANKYRIN REPEAT AND KH DOMAIN-CONTAINING 1"/>
    <property type="match status" value="1"/>
</dbReference>
<keyword evidence="6" id="KW-1185">Reference proteome</keyword>
<feature type="transmembrane region" description="Helical" evidence="5">
    <location>
        <begin position="729"/>
        <end position="748"/>
    </location>
</feature>
<evidence type="ECO:0000313" key="7">
    <source>
        <dbReference type="WBParaSite" id="Hba_06202"/>
    </source>
</evidence>
<feature type="region of interest" description="Disordered" evidence="4">
    <location>
        <begin position="601"/>
        <end position="641"/>
    </location>
</feature>
<proteinExistence type="predicted"/>
<keyword evidence="2 3" id="KW-0040">ANK repeat</keyword>
<dbReference type="PROSITE" id="PS50088">
    <property type="entry name" value="ANK_REPEAT"/>
    <property type="match status" value="3"/>
</dbReference>
<dbReference type="InterPro" id="IPR002110">
    <property type="entry name" value="Ankyrin_rpt"/>
</dbReference>
<dbReference type="Proteomes" id="UP000095283">
    <property type="component" value="Unplaced"/>
</dbReference>
<dbReference type="SUPFAM" id="SSF48403">
    <property type="entry name" value="Ankyrin repeat"/>
    <property type="match status" value="1"/>
</dbReference>
<organism evidence="6 7">
    <name type="scientific">Heterorhabditis bacteriophora</name>
    <name type="common">Entomopathogenic nematode worm</name>
    <dbReference type="NCBI Taxonomy" id="37862"/>
    <lineage>
        <taxon>Eukaryota</taxon>
        <taxon>Metazoa</taxon>
        <taxon>Ecdysozoa</taxon>
        <taxon>Nematoda</taxon>
        <taxon>Chromadorea</taxon>
        <taxon>Rhabditida</taxon>
        <taxon>Rhabditina</taxon>
        <taxon>Rhabditomorpha</taxon>
        <taxon>Strongyloidea</taxon>
        <taxon>Heterorhabditidae</taxon>
        <taxon>Heterorhabditis</taxon>
    </lineage>
</organism>
<reference evidence="7" key="1">
    <citation type="submission" date="2016-11" db="UniProtKB">
        <authorList>
            <consortium name="WormBaseParasite"/>
        </authorList>
    </citation>
    <scope>IDENTIFICATION</scope>
</reference>
<dbReference type="InterPro" id="IPR051631">
    <property type="entry name" value="Ankyrin-KH/SAM_domain"/>
</dbReference>
<evidence type="ECO:0000256" key="2">
    <source>
        <dbReference type="ARBA" id="ARBA00023043"/>
    </source>
</evidence>